<gene>
    <name evidence="1" type="ORF">KCX82_08870</name>
</gene>
<dbReference type="Gene3D" id="2.30.110.10">
    <property type="entry name" value="Electron Transport, Fmn-binding Protein, Chain A"/>
    <property type="match status" value="1"/>
</dbReference>
<dbReference type="InterPro" id="IPR024747">
    <property type="entry name" value="Pyridox_Oxase-rel"/>
</dbReference>
<proteinExistence type="predicted"/>
<dbReference type="PANTHER" id="PTHR34071:SF2">
    <property type="entry name" value="FLAVIN-NUCLEOTIDE-BINDING PROTEIN"/>
    <property type="match status" value="1"/>
</dbReference>
<dbReference type="InterPro" id="IPR012349">
    <property type="entry name" value="Split_barrel_FMN-bd"/>
</dbReference>
<sequence length="154" mass="17526">MRRKDRELTNKADIEDVLKRAFVCHLGLVDGDQAYVVPMNYAYEDGHIYLHGAKEGRKIDLIRKNNKVCFQMELFNPEIVKGNDKPCDWGTSFRSVIGTGIARFLETSEEKERGLGIIVGKEDERTFSFPEKMLNVTAVIDIEILEMTGKVAND</sequence>
<dbReference type="SUPFAM" id="SSF50475">
    <property type="entry name" value="FMN-binding split barrel"/>
    <property type="match status" value="1"/>
</dbReference>
<protein>
    <submittedName>
        <fullName evidence="1">Pyridoxamine 5'-phosphate oxidase family protein</fullName>
    </submittedName>
</protein>
<dbReference type="EMBL" id="JAGSND010000005">
    <property type="protein sequence ID" value="MBR0597983.1"/>
    <property type="molecule type" value="Genomic_DNA"/>
</dbReference>
<dbReference type="PANTHER" id="PTHR34071">
    <property type="entry name" value="5-NITROIMIDAZOLE ANTIBIOTICS RESISTANCE PROTEIN, NIMA-FAMILY-RELATED PROTEIN-RELATED"/>
    <property type="match status" value="1"/>
</dbReference>
<dbReference type="Proteomes" id="UP000675664">
    <property type="component" value="Unassembled WGS sequence"/>
</dbReference>
<reference evidence="1" key="2">
    <citation type="submission" date="2021-04" db="EMBL/GenBank/DDBJ databases">
        <authorList>
            <person name="Liu J."/>
        </authorList>
    </citation>
    <scope>NUCLEOTIDE SEQUENCE</scope>
    <source>
        <strain evidence="1">BAD-6</strain>
    </source>
</reference>
<dbReference type="Pfam" id="PF12900">
    <property type="entry name" value="Pyridox_ox_2"/>
    <property type="match status" value="1"/>
</dbReference>
<organism evidence="1 2">
    <name type="scientific">Sinanaerobacter chloroacetimidivorans</name>
    <dbReference type="NCBI Taxonomy" id="2818044"/>
    <lineage>
        <taxon>Bacteria</taxon>
        <taxon>Bacillati</taxon>
        <taxon>Bacillota</taxon>
        <taxon>Clostridia</taxon>
        <taxon>Peptostreptococcales</taxon>
        <taxon>Anaerovoracaceae</taxon>
        <taxon>Sinanaerobacter</taxon>
    </lineage>
</organism>
<evidence type="ECO:0000313" key="2">
    <source>
        <dbReference type="Proteomes" id="UP000675664"/>
    </source>
</evidence>
<reference evidence="1" key="1">
    <citation type="submission" date="2021-04" db="EMBL/GenBank/DDBJ databases">
        <title>Sinoanaerobacter chloroacetimidivorans sp. nov., an obligate anaerobic bacterium isolated from anaerobic sludge.</title>
        <authorList>
            <person name="Bao Y."/>
        </authorList>
    </citation>
    <scope>NUCLEOTIDE SEQUENCE</scope>
    <source>
        <strain evidence="1">BAD-6</strain>
    </source>
</reference>
<keyword evidence="2" id="KW-1185">Reference proteome</keyword>
<evidence type="ECO:0000313" key="1">
    <source>
        <dbReference type="EMBL" id="MBR0597983.1"/>
    </source>
</evidence>
<accession>A0A8J8B0U2</accession>
<comment type="caution">
    <text evidence="1">The sequence shown here is derived from an EMBL/GenBank/DDBJ whole genome shotgun (WGS) entry which is preliminary data.</text>
</comment>
<dbReference type="RefSeq" id="WP_227018117.1">
    <property type="nucleotide sequence ID" value="NZ_JAGSND010000005.1"/>
</dbReference>
<dbReference type="AlphaFoldDB" id="A0A8J8B0U2"/>
<name>A0A8J8B0U2_9FIRM</name>